<proteinExistence type="predicted"/>
<dbReference type="InterPro" id="IPR001633">
    <property type="entry name" value="EAL_dom"/>
</dbReference>
<dbReference type="PROSITE" id="PS50883">
    <property type="entry name" value="EAL"/>
    <property type="match status" value="1"/>
</dbReference>
<dbReference type="SUPFAM" id="SSF141868">
    <property type="entry name" value="EAL domain-like"/>
    <property type="match status" value="1"/>
</dbReference>
<dbReference type="STRING" id="582899.Hden_3074"/>
<accession>D8JVZ0</accession>
<dbReference type="PROSITE" id="PS50112">
    <property type="entry name" value="PAS"/>
    <property type="match status" value="1"/>
</dbReference>
<organism evidence="4 5">
    <name type="scientific">Hyphomicrobium denitrificans (strain ATCC 51888 / DSM 1869 / NCIMB 11706 / TK 0415)</name>
    <dbReference type="NCBI Taxonomy" id="582899"/>
    <lineage>
        <taxon>Bacteria</taxon>
        <taxon>Pseudomonadati</taxon>
        <taxon>Pseudomonadota</taxon>
        <taxon>Alphaproteobacteria</taxon>
        <taxon>Hyphomicrobiales</taxon>
        <taxon>Hyphomicrobiaceae</taxon>
        <taxon>Hyphomicrobium</taxon>
    </lineage>
</organism>
<keyword evidence="5" id="KW-1185">Reference proteome</keyword>
<dbReference type="InterPro" id="IPR052155">
    <property type="entry name" value="Biofilm_reg_signaling"/>
</dbReference>
<dbReference type="Pfam" id="PF13426">
    <property type="entry name" value="PAS_9"/>
    <property type="match status" value="1"/>
</dbReference>
<dbReference type="Pfam" id="PF12860">
    <property type="entry name" value="PAS_7"/>
    <property type="match status" value="1"/>
</dbReference>
<dbReference type="Gene3D" id="3.20.20.450">
    <property type="entry name" value="EAL domain"/>
    <property type="match status" value="1"/>
</dbReference>
<dbReference type="Gene3D" id="3.30.450.20">
    <property type="entry name" value="PAS domain"/>
    <property type="match status" value="1"/>
</dbReference>
<gene>
    <name evidence="4" type="ordered locus">Hden_3074</name>
</gene>
<dbReference type="SUPFAM" id="SSF55785">
    <property type="entry name" value="PYP-like sensor domain (PAS domain)"/>
    <property type="match status" value="2"/>
</dbReference>
<feature type="domain" description="PAS" evidence="1">
    <location>
        <begin position="48"/>
        <end position="90"/>
    </location>
</feature>
<name>D8JVZ0_HYPDA</name>
<evidence type="ECO:0000313" key="5">
    <source>
        <dbReference type="Proteomes" id="UP000002033"/>
    </source>
</evidence>
<dbReference type="InterPro" id="IPR001610">
    <property type="entry name" value="PAC"/>
</dbReference>
<evidence type="ECO:0000259" key="3">
    <source>
        <dbReference type="PROSITE" id="PS50883"/>
    </source>
</evidence>
<dbReference type="NCBIfam" id="TIGR00229">
    <property type="entry name" value="sensory_box"/>
    <property type="match status" value="1"/>
</dbReference>
<evidence type="ECO:0000313" key="4">
    <source>
        <dbReference type="EMBL" id="ADJ24869.1"/>
    </source>
</evidence>
<dbReference type="PANTHER" id="PTHR44757">
    <property type="entry name" value="DIGUANYLATE CYCLASE DGCP"/>
    <property type="match status" value="1"/>
</dbReference>
<feature type="domain" description="EAL" evidence="3">
    <location>
        <begin position="323"/>
        <end position="571"/>
    </location>
</feature>
<dbReference type="InterPro" id="IPR000014">
    <property type="entry name" value="PAS"/>
</dbReference>
<dbReference type="AlphaFoldDB" id="D8JVZ0"/>
<sequence length="571" mass="62945">MALNFDGLASNAAVARSSGRRRPANVNFAETSWGRRGFASALDQFGVISITDPNGRILHVNDAFARLSGYSRSELIGESHAILNSSHHPSAFWADAYRTLKAGRPWRSQVMNRCKNGRTYWIDALIVPLISRNGLKGYLSVQRDITELLRLRSELDVNSALLRTIVDNFPGSVAAFDKDHNLLLCNDRQLDVISCSSETIGDFPQNAEDFYRAEARRNECAAADIEAYVRNQIAAATGPVAQSIERRHSDGSVTATRTIPLPRGGFVSIVTDASSCRQSLAASSQPSHDDAQIEPLERSTSLTGAQENAAFFGPLSDGQHDQRMQMETEMREALANNAFELHYQPIVNIKTRKIVGCEALIRWRHPERGLIPASEFIPVAEECGIIGQIGDWVLKTACAEASRWPDDIWIAVNISAAQFSGGNLVDKILALSKRLPASRLVLEITETLLMKDRDSAAATLERLKKLGVRFAIDDFGTGFSSLSYLQSFPFDKIKIDRSFVSNTANQKRSATLRRSIIQLGYNLGMTSVAEGVETKQQLDLLRAEGCIEAQGFLFSPAVPSEKIRELFSQPL</sequence>
<dbReference type="InterPro" id="IPR035919">
    <property type="entry name" value="EAL_sf"/>
</dbReference>
<dbReference type="SMART" id="SM00086">
    <property type="entry name" value="PAC"/>
    <property type="match status" value="1"/>
</dbReference>
<evidence type="ECO:0000259" key="1">
    <source>
        <dbReference type="PROSITE" id="PS50112"/>
    </source>
</evidence>
<dbReference type="PANTHER" id="PTHR44757:SF2">
    <property type="entry name" value="BIOFILM ARCHITECTURE MAINTENANCE PROTEIN MBAA"/>
    <property type="match status" value="1"/>
</dbReference>
<reference evidence="5" key="1">
    <citation type="journal article" date="2011" name="J. Bacteriol.">
        <title>Genome sequences of eight morphologically diverse alphaproteobacteria.</title>
        <authorList>
            <consortium name="US DOE Joint Genome Institute"/>
            <person name="Brown P.J."/>
            <person name="Kysela D.T."/>
            <person name="Buechlein A."/>
            <person name="Hemmerich C."/>
            <person name="Brun Y.V."/>
        </authorList>
    </citation>
    <scope>NUCLEOTIDE SEQUENCE [LARGE SCALE GENOMIC DNA]</scope>
    <source>
        <strain evidence="5">ATCC 51888 / DSM 1869 / NCIB 11706 / TK 0415</strain>
    </source>
</reference>
<feature type="domain" description="PAC" evidence="2">
    <location>
        <begin position="104"/>
        <end position="157"/>
    </location>
</feature>
<dbReference type="SMART" id="SM00052">
    <property type="entry name" value="EAL"/>
    <property type="match status" value="1"/>
</dbReference>
<dbReference type="PROSITE" id="PS50113">
    <property type="entry name" value="PAC"/>
    <property type="match status" value="1"/>
</dbReference>
<dbReference type="OrthoDB" id="9814202at2"/>
<protein>
    <submittedName>
        <fullName evidence="4">Diguanylate phosphodiesterase</fullName>
    </submittedName>
</protein>
<dbReference type="eggNOG" id="COG5001">
    <property type="taxonomic scope" value="Bacteria"/>
</dbReference>
<dbReference type="KEGG" id="hdn:Hden_3074"/>
<dbReference type="HOGENOM" id="CLU_000445_70_50_5"/>
<dbReference type="Proteomes" id="UP000002033">
    <property type="component" value="Chromosome"/>
</dbReference>
<dbReference type="Pfam" id="PF00563">
    <property type="entry name" value="EAL"/>
    <property type="match status" value="1"/>
</dbReference>
<dbReference type="CDD" id="cd00130">
    <property type="entry name" value="PAS"/>
    <property type="match status" value="1"/>
</dbReference>
<evidence type="ECO:0000259" key="2">
    <source>
        <dbReference type="PROSITE" id="PS50113"/>
    </source>
</evidence>
<dbReference type="InterPro" id="IPR000700">
    <property type="entry name" value="PAS-assoc_C"/>
</dbReference>
<dbReference type="InterPro" id="IPR035965">
    <property type="entry name" value="PAS-like_dom_sf"/>
</dbReference>
<dbReference type="CDD" id="cd01948">
    <property type="entry name" value="EAL"/>
    <property type="match status" value="1"/>
</dbReference>
<dbReference type="EMBL" id="CP002083">
    <property type="protein sequence ID" value="ADJ24869.1"/>
    <property type="molecule type" value="Genomic_DNA"/>
</dbReference>
<dbReference type="SMART" id="SM00091">
    <property type="entry name" value="PAS"/>
    <property type="match status" value="2"/>
</dbReference>